<dbReference type="GO" id="GO:0019353">
    <property type="term" value="P:protoporphyrinogen IX biosynthetic process from glutamate"/>
    <property type="evidence" value="ECO:0007669"/>
    <property type="project" value="TreeGrafter"/>
</dbReference>
<feature type="domain" description="Tetrapyrrole biosynthesis glutamyl-tRNA reductase dimerisation" evidence="8">
    <location>
        <begin position="318"/>
        <end position="415"/>
    </location>
</feature>
<dbReference type="InterPro" id="IPR015896">
    <property type="entry name" value="4pyrrol_synth_GluRdtase_dimer"/>
</dbReference>
<keyword evidence="5 11" id="KW-0560">Oxidoreductase</keyword>
<evidence type="ECO:0000256" key="6">
    <source>
        <dbReference type="ARBA" id="ARBA00023244"/>
    </source>
</evidence>
<proteinExistence type="inferred from homology"/>
<dbReference type="InterPro" id="IPR000343">
    <property type="entry name" value="4pyrrol_synth_GluRdtase"/>
</dbReference>
<dbReference type="SUPFAM" id="SSF51735">
    <property type="entry name" value="NAD(P)-binding Rossmann-fold domains"/>
    <property type="match status" value="1"/>
</dbReference>
<evidence type="ECO:0000259" key="9">
    <source>
        <dbReference type="Pfam" id="PF01488"/>
    </source>
</evidence>
<dbReference type="GO" id="GO:0050661">
    <property type="term" value="F:NADP binding"/>
    <property type="evidence" value="ECO:0007669"/>
    <property type="project" value="InterPro"/>
</dbReference>
<evidence type="ECO:0000256" key="2">
    <source>
        <dbReference type="ARBA" id="ARBA00005916"/>
    </source>
</evidence>
<evidence type="ECO:0000256" key="3">
    <source>
        <dbReference type="ARBA" id="ARBA00012970"/>
    </source>
</evidence>
<dbReference type="PANTHER" id="PTHR43013:SF1">
    <property type="entry name" value="GLUTAMYL-TRNA REDUCTASE"/>
    <property type="match status" value="1"/>
</dbReference>
<evidence type="ECO:0000256" key="5">
    <source>
        <dbReference type="ARBA" id="ARBA00023002"/>
    </source>
</evidence>
<dbReference type="PIRSF" id="PIRSF000445">
    <property type="entry name" value="4pyrrol_synth_GluRdtase"/>
    <property type="match status" value="1"/>
</dbReference>
<dbReference type="AlphaFoldDB" id="A0A3B0Y397"/>
<sequence length="420" mass="46425">MSLIALGINHRTAPVELREQVAITSERISDALRGLAALPSVSEAAILSTCNRTELYCELQASGVDDITDWLAHYHHIDPALIRPHLYSYPDENAVRHLLRVAGGLDSMIIGEPQILGQMKEAYQTANDAGTLDNALGRLFQHTFSVAKQIRTDTAIGESPVSVAFAAVRLAKQIFGEFSEQTALLIGAGETIELTARHLRDQQLGRLVIANRTPENAHRLAARYSGYGIGLDEIPAHLAEADIVITATGSQHTILDKATVKKALSSRKHRPVFMVDIAVPRDIDADVAELEDIYLYTVDDLQDVIQENLKSRRQAALQAEEIIDVQVERFMSWLRAQDAVSTIRDYRLHAEQQRDDVMLKAQQMLASGKDPQQALEFLANTLTNKLTHAPSVRIREAAENGDKHLLDAALALFNINKDKS</sequence>
<dbReference type="InterPro" id="IPR036453">
    <property type="entry name" value="GluRdtase_dimer_dom_sf"/>
</dbReference>
<dbReference type="UniPathway" id="UPA00251">
    <property type="reaction ID" value="UER00316"/>
</dbReference>
<organism evidence="11">
    <name type="scientific">hydrothermal vent metagenome</name>
    <dbReference type="NCBI Taxonomy" id="652676"/>
    <lineage>
        <taxon>unclassified sequences</taxon>
        <taxon>metagenomes</taxon>
        <taxon>ecological metagenomes</taxon>
    </lineage>
</organism>
<dbReference type="HAMAP" id="MF_00087">
    <property type="entry name" value="Glu_tRNA_reductase"/>
    <property type="match status" value="1"/>
</dbReference>
<evidence type="ECO:0000256" key="4">
    <source>
        <dbReference type="ARBA" id="ARBA00022857"/>
    </source>
</evidence>
<dbReference type="FunFam" id="3.30.460.30:FF:000001">
    <property type="entry name" value="Glutamyl-tRNA reductase"/>
    <property type="match status" value="1"/>
</dbReference>
<comment type="catalytic activity">
    <reaction evidence="7">
        <text>(S)-4-amino-5-oxopentanoate + tRNA(Glu) + NADP(+) = L-glutamyl-tRNA(Glu) + NADPH + H(+)</text>
        <dbReference type="Rhea" id="RHEA:12344"/>
        <dbReference type="Rhea" id="RHEA-COMP:9663"/>
        <dbReference type="Rhea" id="RHEA-COMP:9680"/>
        <dbReference type="ChEBI" id="CHEBI:15378"/>
        <dbReference type="ChEBI" id="CHEBI:57501"/>
        <dbReference type="ChEBI" id="CHEBI:57783"/>
        <dbReference type="ChEBI" id="CHEBI:58349"/>
        <dbReference type="ChEBI" id="CHEBI:78442"/>
        <dbReference type="ChEBI" id="CHEBI:78520"/>
        <dbReference type="EC" id="1.2.1.70"/>
    </reaction>
</comment>
<dbReference type="Pfam" id="PF05201">
    <property type="entry name" value="GlutR_N"/>
    <property type="match status" value="1"/>
</dbReference>
<comment type="pathway">
    <text evidence="1">Porphyrin-containing compound metabolism; protoporphyrin-IX biosynthesis; 5-aminolevulinate from L-glutamyl-tRNA(Glu): step 1/2.</text>
</comment>
<dbReference type="FunFam" id="3.40.50.720:FF:000031">
    <property type="entry name" value="Glutamyl-tRNA reductase"/>
    <property type="match status" value="1"/>
</dbReference>
<dbReference type="InterPro" id="IPR036291">
    <property type="entry name" value="NAD(P)-bd_dom_sf"/>
</dbReference>
<feature type="domain" description="Quinate/shikimate 5-dehydrogenase/glutamyl-tRNA reductase" evidence="9">
    <location>
        <begin position="170"/>
        <end position="304"/>
    </location>
</feature>
<dbReference type="EMBL" id="UOFN01000046">
    <property type="protein sequence ID" value="VAW75178.1"/>
    <property type="molecule type" value="Genomic_DNA"/>
</dbReference>
<dbReference type="InterPro" id="IPR018214">
    <property type="entry name" value="GluRdtase_CS"/>
</dbReference>
<dbReference type="Gene3D" id="3.40.50.720">
    <property type="entry name" value="NAD(P)-binding Rossmann-like Domain"/>
    <property type="match status" value="1"/>
</dbReference>
<dbReference type="Pfam" id="PF01488">
    <property type="entry name" value="Shikimate_DH"/>
    <property type="match status" value="1"/>
</dbReference>
<keyword evidence="6" id="KW-0627">Porphyrin biosynthesis</keyword>
<dbReference type="EC" id="1.2.1.70" evidence="3"/>
<comment type="similarity">
    <text evidence="2">Belongs to the glutamyl-tRNA reductase family.</text>
</comment>
<evidence type="ECO:0000313" key="11">
    <source>
        <dbReference type="EMBL" id="VAW75178.1"/>
    </source>
</evidence>
<dbReference type="SUPFAM" id="SSF69742">
    <property type="entry name" value="Glutamyl tRNA-reductase catalytic, N-terminal domain"/>
    <property type="match status" value="1"/>
</dbReference>
<dbReference type="GO" id="GO:0008883">
    <property type="term" value="F:glutamyl-tRNA reductase activity"/>
    <property type="evidence" value="ECO:0007669"/>
    <property type="project" value="UniProtKB-EC"/>
</dbReference>
<keyword evidence="4" id="KW-0521">NADP</keyword>
<name>A0A3B0Y397_9ZZZZ</name>
<evidence type="ECO:0000256" key="7">
    <source>
        <dbReference type="ARBA" id="ARBA00047464"/>
    </source>
</evidence>
<evidence type="ECO:0000259" key="10">
    <source>
        <dbReference type="Pfam" id="PF05201"/>
    </source>
</evidence>
<dbReference type="Gene3D" id="3.30.460.30">
    <property type="entry name" value="Glutamyl-tRNA reductase, N-terminal domain"/>
    <property type="match status" value="1"/>
</dbReference>
<dbReference type="InterPro" id="IPR006151">
    <property type="entry name" value="Shikm_DH/Glu-tRNA_Rdtase"/>
</dbReference>
<feature type="domain" description="Glutamyl-tRNA reductase N-terminal" evidence="10">
    <location>
        <begin position="6"/>
        <end position="154"/>
    </location>
</feature>
<dbReference type="NCBIfam" id="TIGR01035">
    <property type="entry name" value="hemA"/>
    <property type="match status" value="1"/>
</dbReference>
<reference evidence="11" key="1">
    <citation type="submission" date="2018-06" db="EMBL/GenBank/DDBJ databases">
        <authorList>
            <person name="Zhirakovskaya E."/>
        </authorList>
    </citation>
    <scope>NUCLEOTIDE SEQUENCE</scope>
</reference>
<dbReference type="PANTHER" id="PTHR43013">
    <property type="entry name" value="GLUTAMYL-TRNA REDUCTASE"/>
    <property type="match status" value="1"/>
</dbReference>
<gene>
    <name evidence="11" type="ORF">MNBD_GAMMA15-1961</name>
</gene>
<dbReference type="SUPFAM" id="SSF69075">
    <property type="entry name" value="Glutamyl tRNA-reductase dimerization domain"/>
    <property type="match status" value="1"/>
</dbReference>
<evidence type="ECO:0000259" key="8">
    <source>
        <dbReference type="Pfam" id="PF00745"/>
    </source>
</evidence>
<evidence type="ECO:0000256" key="1">
    <source>
        <dbReference type="ARBA" id="ARBA00005059"/>
    </source>
</evidence>
<dbReference type="Pfam" id="PF00745">
    <property type="entry name" value="GlutR_dimer"/>
    <property type="match status" value="1"/>
</dbReference>
<dbReference type="CDD" id="cd05213">
    <property type="entry name" value="NAD_bind_Glutamyl_tRNA_reduct"/>
    <property type="match status" value="1"/>
</dbReference>
<dbReference type="PROSITE" id="PS00747">
    <property type="entry name" value="GLUTR"/>
    <property type="match status" value="1"/>
</dbReference>
<dbReference type="InterPro" id="IPR036343">
    <property type="entry name" value="GluRdtase_N_sf"/>
</dbReference>
<dbReference type="InterPro" id="IPR015895">
    <property type="entry name" value="4pyrrol_synth_GluRdtase_N"/>
</dbReference>
<protein>
    <recommendedName>
        <fullName evidence="3">glutamyl-tRNA reductase</fullName>
        <ecNumber evidence="3">1.2.1.70</ecNumber>
    </recommendedName>
</protein>
<accession>A0A3B0Y397</accession>